<gene>
    <name evidence="1" type="ORF">Oscil6304_6027</name>
</gene>
<name>K9TRL5_9CYAN</name>
<sequence>MPNFPSKLKPFISLNDLDYADLIDLLIAATEAAKDCHQSGIKTRTVQNALEDSDTTQDNFSGIQESEEFLALTLTEEEWIDVIQSVSSRMSEFFTPF</sequence>
<dbReference type="KEGG" id="oac:Oscil6304_6027"/>
<geneLocation type="plasmid" evidence="1 2">
    <name>pOSCIL6304.01</name>
</geneLocation>
<accession>K9TRL5</accession>
<dbReference type="HOGENOM" id="CLU_2343979_0_0_3"/>
<dbReference type="EMBL" id="CP003608">
    <property type="protein sequence ID" value="AFY85487.1"/>
    <property type="molecule type" value="Genomic_DNA"/>
</dbReference>
<dbReference type="Proteomes" id="UP000010367">
    <property type="component" value="Plasmid pOSCIL6304.01"/>
</dbReference>
<evidence type="ECO:0000313" key="1">
    <source>
        <dbReference type="EMBL" id="AFY85487.1"/>
    </source>
</evidence>
<evidence type="ECO:0000313" key="2">
    <source>
        <dbReference type="Proteomes" id="UP000010367"/>
    </source>
</evidence>
<dbReference type="AlphaFoldDB" id="K9TRL5"/>
<dbReference type="InParanoid" id="K9TRL5"/>
<organism evidence="1 2">
    <name type="scientific">Oscillatoria acuminata PCC 6304</name>
    <dbReference type="NCBI Taxonomy" id="56110"/>
    <lineage>
        <taxon>Bacteria</taxon>
        <taxon>Bacillati</taxon>
        <taxon>Cyanobacteriota</taxon>
        <taxon>Cyanophyceae</taxon>
        <taxon>Oscillatoriophycideae</taxon>
        <taxon>Oscillatoriales</taxon>
        <taxon>Oscillatoriaceae</taxon>
        <taxon>Oscillatoria</taxon>
    </lineage>
</organism>
<keyword evidence="2" id="KW-1185">Reference proteome</keyword>
<keyword evidence="1" id="KW-0614">Plasmid</keyword>
<proteinExistence type="predicted"/>
<reference evidence="1 2" key="1">
    <citation type="submission" date="2012-06" db="EMBL/GenBank/DDBJ databases">
        <title>Finished plasmid 1 of genome of Oscillatoria acuminata PCC 6304.</title>
        <authorList>
            <consortium name="US DOE Joint Genome Institute"/>
            <person name="Gugger M."/>
            <person name="Coursin T."/>
            <person name="Rippka R."/>
            <person name="Tandeau De Marsac N."/>
            <person name="Huntemann M."/>
            <person name="Wei C.-L."/>
            <person name="Han J."/>
            <person name="Detter J.C."/>
            <person name="Han C."/>
            <person name="Tapia R."/>
            <person name="Davenport K."/>
            <person name="Daligault H."/>
            <person name="Erkkila T."/>
            <person name="Gu W."/>
            <person name="Munk A.C.C."/>
            <person name="Teshima H."/>
            <person name="Xu Y."/>
            <person name="Chain P."/>
            <person name="Chen A."/>
            <person name="Krypides N."/>
            <person name="Mavromatis K."/>
            <person name="Markowitz V."/>
            <person name="Szeto E."/>
            <person name="Ivanova N."/>
            <person name="Mikhailova N."/>
            <person name="Ovchinnikova G."/>
            <person name="Pagani I."/>
            <person name="Pati A."/>
            <person name="Goodwin L."/>
            <person name="Peters L."/>
            <person name="Pitluck S."/>
            <person name="Woyke T."/>
            <person name="Kerfeld C."/>
        </authorList>
    </citation>
    <scope>NUCLEOTIDE SEQUENCE [LARGE SCALE GENOMIC DNA]</scope>
    <source>
        <strain evidence="1 2">PCC 6304</strain>
        <plasmid evidence="2">Plasmid pOSCIL6304.01</plasmid>
    </source>
</reference>
<protein>
    <submittedName>
        <fullName evidence="1">Uncharacterized protein</fullName>
    </submittedName>
</protein>
<dbReference type="RefSeq" id="WP_015163266.1">
    <property type="nucleotide sequence ID" value="NC_019700.1"/>
</dbReference>